<sequence>MPGTFSLTPGAVLRAVGFLLLGVLVGAVGTVMHRSVRPWGVVVCLLLVLAAAVTARAAAGWVASVALLVGLFASVQVLSGAGPGGDVLLPAADGTVGWVWAIGAMAVALAVAVAPRAWFAEVPLRRRAPVVVPGPTP</sequence>
<name>A0A3M2JJ76_9CELL</name>
<accession>A0A3M2JJ76</accession>
<feature type="transmembrane region" description="Helical" evidence="1">
    <location>
        <begin position="12"/>
        <end position="32"/>
    </location>
</feature>
<protein>
    <submittedName>
        <fullName evidence="2">Uncharacterized protein</fullName>
    </submittedName>
</protein>
<reference evidence="2 3" key="1">
    <citation type="submission" date="2018-10" db="EMBL/GenBank/DDBJ databases">
        <title>Isolation, diversity and antifungal activity of actinobacteria from wheat.</title>
        <authorList>
            <person name="Han C."/>
        </authorList>
    </citation>
    <scope>NUCLEOTIDE SEQUENCE [LARGE SCALE GENOMIC DNA]</scope>
    <source>
        <strain evidence="2 3">NEAU-YY56</strain>
    </source>
</reference>
<keyword evidence="1" id="KW-0472">Membrane</keyword>
<feature type="transmembrane region" description="Helical" evidence="1">
    <location>
        <begin position="98"/>
        <end position="119"/>
    </location>
</feature>
<keyword evidence="3" id="KW-1185">Reference proteome</keyword>
<evidence type="ECO:0000313" key="2">
    <source>
        <dbReference type="EMBL" id="RMI13729.1"/>
    </source>
</evidence>
<feature type="transmembrane region" description="Helical" evidence="1">
    <location>
        <begin position="38"/>
        <end position="54"/>
    </location>
</feature>
<comment type="caution">
    <text evidence="2">The sequence shown here is derived from an EMBL/GenBank/DDBJ whole genome shotgun (WGS) entry which is preliminary data.</text>
</comment>
<keyword evidence="1" id="KW-0812">Transmembrane</keyword>
<evidence type="ECO:0000313" key="3">
    <source>
        <dbReference type="Proteomes" id="UP000269289"/>
    </source>
</evidence>
<keyword evidence="1" id="KW-1133">Transmembrane helix</keyword>
<dbReference type="AlphaFoldDB" id="A0A3M2JJ76"/>
<proteinExistence type="predicted"/>
<organism evidence="2 3">
    <name type="scientific">Cellulomonas triticagri</name>
    <dbReference type="NCBI Taxonomy" id="2483352"/>
    <lineage>
        <taxon>Bacteria</taxon>
        <taxon>Bacillati</taxon>
        <taxon>Actinomycetota</taxon>
        <taxon>Actinomycetes</taxon>
        <taxon>Micrococcales</taxon>
        <taxon>Cellulomonadaceae</taxon>
        <taxon>Cellulomonas</taxon>
    </lineage>
</organism>
<dbReference type="Proteomes" id="UP000269289">
    <property type="component" value="Unassembled WGS sequence"/>
</dbReference>
<gene>
    <name evidence="2" type="ORF">EBM89_03170</name>
</gene>
<dbReference type="RefSeq" id="WP_122148008.1">
    <property type="nucleotide sequence ID" value="NZ_RFFI01000010.1"/>
</dbReference>
<dbReference type="EMBL" id="RFFI01000010">
    <property type="protein sequence ID" value="RMI13729.1"/>
    <property type="molecule type" value="Genomic_DNA"/>
</dbReference>
<evidence type="ECO:0000256" key="1">
    <source>
        <dbReference type="SAM" id="Phobius"/>
    </source>
</evidence>